<evidence type="ECO:0000259" key="1">
    <source>
        <dbReference type="PROSITE" id="PS50943"/>
    </source>
</evidence>
<dbReference type="Gene3D" id="1.10.260.40">
    <property type="entry name" value="lambda repressor-like DNA-binding domains"/>
    <property type="match status" value="1"/>
</dbReference>
<feature type="domain" description="HTH cro/C1-type" evidence="1">
    <location>
        <begin position="13"/>
        <end position="79"/>
    </location>
</feature>
<gene>
    <name evidence="2" type="ORF">EDD19_1439</name>
</gene>
<dbReference type="PROSITE" id="PS50943">
    <property type="entry name" value="HTH_CROC1"/>
    <property type="match status" value="1"/>
</dbReference>
<dbReference type="InterPro" id="IPR001387">
    <property type="entry name" value="Cro/C1-type_HTH"/>
</dbReference>
<dbReference type="GO" id="GO:0003677">
    <property type="term" value="F:DNA binding"/>
    <property type="evidence" value="ECO:0007669"/>
    <property type="project" value="UniProtKB-KW"/>
</dbReference>
<dbReference type="RefSeq" id="WP_131886641.1">
    <property type="nucleotide sequence ID" value="NZ_CP143054.1"/>
</dbReference>
<organism evidence="2 3">
    <name type="scientific">Dietzia cinnamea</name>
    <dbReference type="NCBI Taxonomy" id="321318"/>
    <lineage>
        <taxon>Bacteria</taxon>
        <taxon>Bacillati</taxon>
        <taxon>Actinomycetota</taxon>
        <taxon>Actinomycetes</taxon>
        <taxon>Mycobacteriales</taxon>
        <taxon>Dietziaceae</taxon>
        <taxon>Dietzia</taxon>
    </lineage>
</organism>
<dbReference type="Pfam" id="PF13560">
    <property type="entry name" value="HTH_31"/>
    <property type="match status" value="1"/>
</dbReference>
<dbReference type="CDD" id="cd00093">
    <property type="entry name" value="HTH_XRE"/>
    <property type="match status" value="1"/>
</dbReference>
<evidence type="ECO:0000313" key="2">
    <source>
        <dbReference type="EMBL" id="TCW19308.1"/>
    </source>
</evidence>
<keyword evidence="2" id="KW-0238">DNA-binding</keyword>
<dbReference type="SMART" id="SM00530">
    <property type="entry name" value="HTH_XRE"/>
    <property type="match status" value="1"/>
</dbReference>
<sequence>MTPDEARSLGRAIRAVRLERGLSQLKLAVAVGVKSPWISAWERGQSKPTAHGPSATPSALSRDQLAALAEALDCTVSDIADRAALSASTRLIFGLEPLGAARTVIGGQEYDLTDAEADKAAAFVAGLIAARDLH</sequence>
<reference evidence="2 3" key="1">
    <citation type="submission" date="2019-03" db="EMBL/GenBank/DDBJ databases">
        <title>Root nodule microbial communities of legume samples collected from USA, Mexico and Botswana.</title>
        <authorList>
            <person name="Hirsch A."/>
        </authorList>
    </citation>
    <scope>NUCLEOTIDE SEQUENCE [LARGE SCALE GENOMIC DNA]</scope>
    <source>
        <strain evidence="2 3">55</strain>
    </source>
</reference>
<dbReference type="EMBL" id="SMCX01000043">
    <property type="protein sequence ID" value="TCW19308.1"/>
    <property type="molecule type" value="Genomic_DNA"/>
</dbReference>
<evidence type="ECO:0000313" key="3">
    <source>
        <dbReference type="Proteomes" id="UP000295805"/>
    </source>
</evidence>
<proteinExistence type="predicted"/>
<dbReference type="GeneID" id="89532374"/>
<dbReference type="SUPFAM" id="SSF47413">
    <property type="entry name" value="lambda repressor-like DNA-binding domains"/>
    <property type="match status" value="1"/>
</dbReference>
<accession>A0A4R3ZL44</accession>
<comment type="caution">
    <text evidence="2">The sequence shown here is derived from an EMBL/GenBank/DDBJ whole genome shotgun (WGS) entry which is preliminary data.</text>
</comment>
<dbReference type="Proteomes" id="UP000295805">
    <property type="component" value="Unassembled WGS sequence"/>
</dbReference>
<protein>
    <submittedName>
        <fullName evidence="2">DNA-binding XRE family transcriptional regulator</fullName>
    </submittedName>
</protein>
<name>A0A4R3ZL44_9ACTN</name>
<dbReference type="AlphaFoldDB" id="A0A4R3ZL44"/>
<dbReference type="InterPro" id="IPR010982">
    <property type="entry name" value="Lambda_DNA-bd_dom_sf"/>
</dbReference>